<comment type="caution">
    <text evidence="1">The sequence shown here is derived from an EMBL/GenBank/DDBJ whole genome shotgun (WGS) entry which is preliminary data.</text>
</comment>
<evidence type="ECO:0000313" key="2">
    <source>
        <dbReference type="Proteomes" id="UP000699042"/>
    </source>
</evidence>
<dbReference type="AlphaFoldDB" id="A0A9P7RH00"/>
<name>A0A9P7RH00_9PEZI</name>
<keyword evidence="1" id="KW-0645">Protease</keyword>
<keyword evidence="1" id="KW-0378">Hydrolase</keyword>
<keyword evidence="2" id="KW-1185">Reference proteome</keyword>
<reference evidence="1" key="1">
    <citation type="submission" date="2021-05" db="EMBL/GenBank/DDBJ databases">
        <title>Comparative genomics of three Colletotrichum scovillei strains and genetic complementation revealed genes involved fungal growth and virulence on chili pepper.</title>
        <authorList>
            <person name="Hsieh D.-K."/>
            <person name="Chuang S.-C."/>
            <person name="Chen C.-Y."/>
            <person name="Chao Y.-T."/>
            <person name="Lu M.-Y.J."/>
            <person name="Lee M.-H."/>
            <person name="Shih M.-C."/>
        </authorList>
    </citation>
    <scope>NUCLEOTIDE SEQUENCE</scope>
    <source>
        <strain evidence="1">Coll-153</strain>
    </source>
</reference>
<sequence>MYLPSCEVPEYTVVPLSSPSERTATPGANTSTRLPKLEKDARVRFQSAAATVKARAARAGERWLASWFRFPADTTVGTPRSLGEATGGICDVVDGPVVAIEDRCDAAGALYPKTSKDFNIHNRRLLRDPVRLGPNRTSNVRAVPAEVIKLFVRLRTVSLHGVAREVRVVHLHARVDDIRKGALARRVIIGIRLTPPRRCILRDEGVNFHEAVWLDRRHGALDVAAEDLGERGLVKGARVGVEGADGEGLADAACGSGVAPAAGVHGGGAGEVGLDLGAGEARFEGDDVLARDDAVHGDGSRGGSRGGSG</sequence>
<protein>
    <submittedName>
        <fullName evidence="1">Alkaline protease</fullName>
    </submittedName>
</protein>
<dbReference type="GO" id="GO:0008233">
    <property type="term" value="F:peptidase activity"/>
    <property type="evidence" value="ECO:0007669"/>
    <property type="project" value="UniProtKB-KW"/>
</dbReference>
<organism evidence="1 2">
    <name type="scientific">Colletotrichum scovillei</name>
    <dbReference type="NCBI Taxonomy" id="1209932"/>
    <lineage>
        <taxon>Eukaryota</taxon>
        <taxon>Fungi</taxon>
        <taxon>Dikarya</taxon>
        <taxon>Ascomycota</taxon>
        <taxon>Pezizomycotina</taxon>
        <taxon>Sordariomycetes</taxon>
        <taxon>Hypocreomycetidae</taxon>
        <taxon>Glomerellales</taxon>
        <taxon>Glomerellaceae</taxon>
        <taxon>Colletotrichum</taxon>
        <taxon>Colletotrichum acutatum species complex</taxon>
    </lineage>
</organism>
<dbReference type="EMBL" id="JAESDN010000001">
    <property type="protein sequence ID" value="KAG7057949.1"/>
    <property type="molecule type" value="Genomic_DNA"/>
</dbReference>
<gene>
    <name evidence="1" type="ORF">JMJ77_005330</name>
</gene>
<accession>A0A9P7RH00</accession>
<evidence type="ECO:0000313" key="1">
    <source>
        <dbReference type="EMBL" id="KAG7057949.1"/>
    </source>
</evidence>
<proteinExistence type="predicted"/>
<dbReference type="GO" id="GO:0006508">
    <property type="term" value="P:proteolysis"/>
    <property type="evidence" value="ECO:0007669"/>
    <property type="project" value="UniProtKB-KW"/>
</dbReference>
<dbReference type="Proteomes" id="UP000699042">
    <property type="component" value="Unassembled WGS sequence"/>
</dbReference>